<evidence type="ECO:0000256" key="1">
    <source>
        <dbReference type="ARBA" id="ARBA00022729"/>
    </source>
</evidence>
<feature type="signal peptide" evidence="3">
    <location>
        <begin position="1"/>
        <end position="22"/>
    </location>
</feature>
<dbReference type="Proteomes" id="UP000564644">
    <property type="component" value="Unassembled WGS sequence"/>
</dbReference>
<dbReference type="GO" id="GO:0015888">
    <property type="term" value="P:thiamine transport"/>
    <property type="evidence" value="ECO:0007669"/>
    <property type="project" value="TreeGrafter"/>
</dbReference>
<sequence length="471" mass="49787">MSQPNKALAVLSGVALLSGLLAACGSGSSNNAGNASSTSSASSAPSSASASQPASGSASPSSGASASEEPKEKVTISLLSDNSQDGVATAKALIDAFEAKYPNIKVEQETRPQGSEGDNFVKTRLATGDMNDVFFYNSGSLMQALNPEQNLLDMTNEPFQANVLDSFKSTVTLNGKVYGAPVGSTMGGGWFYNKKIYAQLGLSVPKTWAELMDNNKKIKDAGMTAMIGTYKDTWTSQLIVLADYFNVQAQDPTFAADYTANKAKYATTPAALRSFQKQEETVGYYNKDYLAATYDAGLKMLAEGKGAHYPMLSNAVSALLQNNPDQIGDIGFFAQPGDSPDQNGLTVWMPGAAYIYKNSPHLEEAKKFVDFVASTEGTAVMAKVSQPSGPYVIKGATLPDDTPQVIKDMLPYFETSGMTAPALEFLSPVKGPSLEQITVEVGSGKRKAADAAALYDQDVKKQAQQLGLAGW</sequence>
<dbReference type="PANTHER" id="PTHR30006:SF2">
    <property type="entry name" value="ABC TRANSPORTER SUBSTRATE-BINDING PROTEIN"/>
    <property type="match status" value="1"/>
</dbReference>
<dbReference type="RefSeq" id="WP_185129357.1">
    <property type="nucleotide sequence ID" value="NZ_JACJVO010000013.1"/>
</dbReference>
<dbReference type="Gene3D" id="3.40.190.10">
    <property type="entry name" value="Periplasmic binding protein-like II"/>
    <property type="match status" value="2"/>
</dbReference>
<dbReference type="SUPFAM" id="SSF53850">
    <property type="entry name" value="Periplasmic binding protein-like II"/>
    <property type="match status" value="1"/>
</dbReference>
<feature type="region of interest" description="Disordered" evidence="2">
    <location>
        <begin position="28"/>
        <end position="74"/>
    </location>
</feature>
<dbReference type="GO" id="GO:0030975">
    <property type="term" value="F:thiamine binding"/>
    <property type="evidence" value="ECO:0007669"/>
    <property type="project" value="TreeGrafter"/>
</dbReference>
<feature type="compositionally biased region" description="Low complexity" evidence="2">
    <location>
        <begin position="28"/>
        <end position="67"/>
    </location>
</feature>
<name>A0A7X0SKI7_9BACL</name>
<dbReference type="InterPro" id="IPR006059">
    <property type="entry name" value="SBP"/>
</dbReference>
<evidence type="ECO:0000256" key="2">
    <source>
        <dbReference type="SAM" id="MobiDB-lite"/>
    </source>
</evidence>
<reference evidence="4 5" key="1">
    <citation type="submission" date="2020-08" db="EMBL/GenBank/DDBJ databases">
        <title>Cohnella phylogeny.</title>
        <authorList>
            <person name="Dunlap C."/>
        </authorList>
    </citation>
    <scope>NUCLEOTIDE SEQUENCE [LARGE SCALE GENOMIC DNA]</scope>
    <source>
        <strain evidence="4 5">CBP 2801</strain>
    </source>
</reference>
<dbReference type="GO" id="GO:0030288">
    <property type="term" value="C:outer membrane-bounded periplasmic space"/>
    <property type="evidence" value="ECO:0007669"/>
    <property type="project" value="TreeGrafter"/>
</dbReference>
<organism evidence="4 5">
    <name type="scientific">Cohnella zeiphila</name>
    <dbReference type="NCBI Taxonomy" id="2761120"/>
    <lineage>
        <taxon>Bacteria</taxon>
        <taxon>Bacillati</taxon>
        <taxon>Bacillota</taxon>
        <taxon>Bacilli</taxon>
        <taxon>Bacillales</taxon>
        <taxon>Paenibacillaceae</taxon>
        <taxon>Cohnella</taxon>
    </lineage>
</organism>
<evidence type="ECO:0000313" key="5">
    <source>
        <dbReference type="Proteomes" id="UP000564644"/>
    </source>
</evidence>
<proteinExistence type="predicted"/>
<evidence type="ECO:0000256" key="3">
    <source>
        <dbReference type="SAM" id="SignalP"/>
    </source>
</evidence>
<gene>
    <name evidence="4" type="ORF">H7C18_12265</name>
</gene>
<keyword evidence="5" id="KW-1185">Reference proteome</keyword>
<keyword evidence="1 3" id="KW-0732">Signal</keyword>
<dbReference type="GO" id="GO:0030976">
    <property type="term" value="F:thiamine pyrophosphate binding"/>
    <property type="evidence" value="ECO:0007669"/>
    <property type="project" value="TreeGrafter"/>
</dbReference>
<evidence type="ECO:0000313" key="4">
    <source>
        <dbReference type="EMBL" id="MBB6731687.1"/>
    </source>
</evidence>
<feature type="chain" id="PRO_5038713160" evidence="3">
    <location>
        <begin position="23"/>
        <end position="471"/>
    </location>
</feature>
<dbReference type="PANTHER" id="PTHR30006">
    <property type="entry name" value="THIAMINE-BINDING PERIPLASMIC PROTEIN-RELATED"/>
    <property type="match status" value="1"/>
</dbReference>
<protein>
    <submittedName>
        <fullName evidence="4">Extracellular solute-binding protein</fullName>
    </submittedName>
</protein>
<dbReference type="AlphaFoldDB" id="A0A7X0SKI7"/>
<dbReference type="PROSITE" id="PS51257">
    <property type="entry name" value="PROKAR_LIPOPROTEIN"/>
    <property type="match status" value="1"/>
</dbReference>
<dbReference type="Pfam" id="PF01547">
    <property type="entry name" value="SBP_bac_1"/>
    <property type="match status" value="1"/>
</dbReference>
<accession>A0A7X0SKI7</accession>
<dbReference type="EMBL" id="JACJVO010000013">
    <property type="protein sequence ID" value="MBB6731687.1"/>
    <property type="molecule type" value="Genomic_DNA"/>
</dbReference>
<comment type="caution">
    <text evidence="4">The sequence shown here is derived from an EMBL/GenBank/DDBJ whole genome shotgun (WGS) entry which is preliminary data.</text>
</comment>